<protein>
    <submittedName>
        <fullName evidence="1">Uncharacterized protein</fullName>
    </submittedName>
</protein>
<gene>
    <name evidence="1" type="ORF">B9Z19DRAFT_1063467</name>
</gene>
<evidence type="ECO:0000313" key="1">
    <source>
        <dbReference type="EMBL" id="PUU80431.1"/>
    </source>
</evidence>
<evidence type="ECO:0000313" key="2">
    <source>
        <dbReference type="Proteomes" id="UP000244722"/>
    </source>
</evidence>
<dbReference type="AlphaFoldDB" id="A0A2T6ZY67"/>
<name>A0A2T6ZY67_TUBBO</name>
<comment type="caution">
    <text evidence="1">The sequence shown here is derived from an EMBL/GenBank/DDBJ whole genome shotgun (WGS) entry which is preliminary data.</text>
</comment>
<keyword evidence="2" id="KW-1185">Reference proteome</keyword>
<dbReference type="EMBL" id="NESQ01000065">
    <property type="protein sequence ID" value="PUU80431.1"/>
    <property type="molecule type" value="Genomic_DNA"/>
</dbReference>
<dbReference type="Proteomes" id="UP000244722">
    <property type="component" value="Unassembled WGS sequence"/>
</dbReference>
<accession>A0A2T6ZY67</accession>
<organism evidence="1 2">
    <name type="scientific">Tuber borchii</name>
    <name type="common">White truffle</name>
    <dbReference type="NCBI Taxonomy" id="42251"/>
    <lineage>
        <taxon>Eukaryota</taxon>
        <taxon>Fungi</taxon>
        <taxon>Dikarya</taxon>
        <taxon>Ascomycota</taxon>
        <taxon>Pezizomycotina</taxon>
        <taxon>Pezizomycetes</taxon>
        <taxon>Pezizales</taxon>
        <taxon>Tuberaceae</taxon>
        <taxon>Tuber</taxon>
    </lineage>
</organism>
<proteinExistence type="predicted"/>
<reference evidence="1 2" key="1">
    <citation type="submission" date="2017-04" db="EMBL/GenBank/DDBJ databases">
        <title>Draft genome sequence of Tuber borchii Vittad., a whitish edible truffle.</title>
        <authorList>
            <consortium name="DOE Joint Genome Institute"/>
            <person name="Murat C."/>
            <person name="Kuo A."/>
            <person name="Barry K.W."/>
            <person name="Clum A."/>
            <person name="Dockter R.B."/>
            <person name="Fauchery L."/>
            <person name="Iotti M."/>
            <person name="Kohler A."/>
            <person name="Labutti K."/>
            <person name="Lindquist E.A."/>
            <person name="Lipzen A."/>
            <person name="Ohm R.A."/>
            <person name="Wang M."/>
            <person name="Grigoriev I.V."/>
            <person name="Zambonelli A."/>
            <person name="Martin F.M."/>
        </authorList>
    </citation>
    <scope>NUCLEOTIDE SEQUENCE [LARGE SCALE GENOMIC DNA]</scope>
    <source>
        <strain evidence="1 2">Tbo3840</strain>
    </source>
</reference>
<dbReference type="OrthoDB" id="5425868at2759"/>
<sequence length="232" mass="26879">MLEDSVAFQELEARWLNRCPSLRNAMLKVLNESEARSFKRYEETLAGMSDHLAGQEKFLQEGQNELFKHLKARDKRHDKKVKELILRNADLIDALLEERTKRMKLEGKYNVWGALERMVYLAKVEQKVAPRAGIQEGLDKLAKGREFTTALRKEARDRKLSVNDVMASVNHLYVQASKCADDNDDTFRNIIIVRASKFSDNERAALAVFFKIQSNWVNAFKWREDTSLKGDE</sequence>